<dbReference type="EMBL" id="JAIWYP010000003">
    <property type="protein sequence ID" value="KAH3844896.1"/>
    <property type="molecule type" value="Genomic_DNA"/>
</dbReference>
<proteinExistence type="predicted"/>
<reference evidence="2" key="2">
    <citation type="submission" date="2020-11" db="EMBL/GenBank/DDBJ databases">
        <authorList>
            <person name="McCartney M.A."/>
            <person name="Auch B."/>
            <person name="Kono T."/>
            <person name="Mallez S."/>
            <person name="Becker A."/>
            <person name="Gohl D.M."/>
            <person name="Silverstein K.A.T."/>
            <person name="Koren S."/>
            <person name="Bechman K.B."/>
            <person name="Herman A."/>
            <person name="Abrahante J.E."/>
            <person name="Garbe J."/>
        </authorList>
    </citation>
    <scope>NUCLEOTIDE SEQUENCE</scope>
    <source>
        <strain evidence="2">Duluth1</strain>
        <tissue evidence="2">Whole animal</tissue>
    </source>
</reference>
<comment type="caution">
    <text evidence="2">The sequence shown here is derived from an EMBL/GenBank/DDBJ whole genome shotgun (WGS) entry which is preliminary data.</text>
</comment>
<gene>
    <name evidence="2" type="ORF">DPMN_087162</name>
</gene>
<evidence type="ECO:0000313" key="2">
    <source>
        <dbReference type="EMBL" id="KAH3844896.1"/>
    </source>
</evidence>
<evidence type="ECO:0000313" key="3">
    <source>
        <dbReference type="Proteomes" id="UP000828390"/>
    </source>
</evidence>
<dbReference type="AlphaFoldDB" id="A0A9D4KS64"/>
<protein>
    <submittedName>
        <fullName evidence="2">Uncharacterized protein</fullName>
    </submittedName>
</protein>
<evidence type="ECO:0000256" key="1">
    <source>
        <dbReference type="SAM" id="MobiDB-lite"/>
    </source>
</evidence>
<name>A0A9D4KS64_DREPO</name>
<accession>A0A9D4KS64</accession>
<dbReference type="Proteomes" id="UP000828390">
    <property type="component" value="Unassembled WGS sequence"/>
</dbReference>
<keyword evidence="3" id="KW-1185">Reference proteome</keyword>
<feature type="region of interest" description="Disordered" evidence="1">
    <location>
        <begin position="36"/>
        <end position="57"/>
    </location>
</feature>
<sequence length="57" mass="6305">MRPKSFIFLSHIGTNGTTFQNGSGEYLSKCLPSNLSRSPYRSNQRQELHGGISSTLC</sequence>
<organism evidence="2 3">
    <name type="scientific">Dreissena polymorpha</name>
    <name type="common">Zebra mussel</name>
    <name type="synonym">Mytilus polymorpha</name>
    <dbReference type="NCBI Taxonomy" id="45954"/>
    <lineage>
        <taxon>Eukaryota</taxon>
        <taxon>Metazoa</taxon>
        <taxon>Spiralia</taxon>
        <taxon>Lophotrochozoa</taxon>
        <taxon>Mollusca</taxon>
        <taxon>Bivalvia</taxon>
        <taxon>Autobranchia</taxon>
        <taxon>Heteroconchia</taxon>
        <taxon>Euheterodonta</taxon>
        <taxon>Imparidentia</taxon>
        <taxon>Neoheterodontei</taxon>
        <taxon>Myida</taxon>
        <taxon>Dreissenoidea</taxon>
        <taxon>Dreissenidae</taxon>
        <taxon>Dreissena</taxon>
    </lineage>
</organism>
<feature type="compositionally biased region" description="Polar residues" evidence="1">
    <location>
        <begin position="36"/>
        <end position="45"/>
    </location>
</feature>
<reference evidence="2" key="1">
    <citation type="journal article" date="2019" name="bioRxiv">
        <title>The Genome of the Zebra Mussel, Dreissena polymorpha: A Resource for Invasive Species Research.</title>
        <authorList>
            <person name="McCartney M.A."/>
            <person name="Auch B."/>
            <person name="Kono T."/>
            <person name="Mallez S."/>
            <person name="Zhang Y."/>
            <person name="Obille A."/>
            <person name="Becker A."/>
            <person name="Abrahante J.E."/>
            <person name="Garbe J."/>
            <person name="Badalamenti J.P."/>
            <person name="Herman A."/>
            <person name="Mangelson H."/>
            <person name="Liachko I."/>
            <person name="Sullivan S."/>
            <person name="Sone E.D."/>
            <person name="Koren S."/>
            <person name="Silverstein K.A.T."/>
            <person name="Beckman K.B."/>
            <person name="Gohl D.M."/>
        </authorList>
    </citation>
    <scope>NUCLEOTIDE SEQUENCE</scope>
    <source>
        <strain evidence="2">Duluth1</strain>
        <tissue evidence="2">Whole animal</tissue>
    </source>
</reference>